<name>A0A1H7IPV2_9ACTN</name>
<dbReference type="Pfam" id="PF03551">
    <property type="entry name" value="PadR"/>
    <property type="match status" value="1"/>
</dbReference>
<dbReference type="SUPFAM" id="SSF46785">
    <property type="entry name" value="Winged helix' DNA-binding domain"/>
    <property type="match status" value="1"/>
</dbReference>
<dbReference type="InterPro" id="IPR036390">
    <property type="entry name" value="WH_DNA-bd_sf"/>
</dbReference>
<dbReference type="Gene3D" id="1.10.10.10">
    <property type="entry name" value="Winged helix-like DNA-binding domain superfamily/Winged helix DNA-binding domain"/>
    <property type="match status" value="1"/>
</dbReference>
<dbReference type="InterPro" id="IPR005149">
    <property type="entry name" value="Tscrpt_reg_PadR_N"/>
</dbReference>
<protein>
    <submittedName>
        <fullName evidence="2">Transcriptional regulator, PadR family</fullName>
    </submittedName>
</protein>
<gene>
    <name evidence="2" type="ORF">SAMN05660976_00874</name>
</gene>
<accession>A0A1H7IPV2</accession>
<dbReference type="RefSeq" id="WP_055501723.1">
    <property type="nucleotide sequence ID" value="NZ_BBZG01000001.1"/>
</dbReference>
<dbReference type="OrthoDB" id="8443918at2"/>
<evidence type="ECO:0000259" key="1">
    <source>
        <dbReference type="Pfam" id="PF03551"/>
    </source>
</evidence>
<dbReference type="InterPro" id="IPR036388">
    <property type="entry name" value="WH-like_DNA-bd_sf"/>
</dbReference>
<dbReference type="EMBL" id="FOBF01000002">
    <property type="protein sequence ID" value="SEK63922.1"/>
    <property type="molecule type" value="Genomic_DNA"/>
</dbReference>
<dbReference type="STRING" id="46177.SAMN05660976_00874"/>
<keyword evidence="3" id="KW-1185">Reference proteome</keyword>
<dbReference type="PANTHER" id="PTHR33169">
    <property type="entry name" value="PADR-FAMILY TRANSCRIPTIONAL REGULATOR"/>
    <property type="match status" value="1"/>
</dbReference>
<proteinExistence type="predicted"/>
<evidence type="ECO:0000313" key="2">
    <source>
        <dbReference type="EMBL" id="SEK63922.1"/>
    </source>
</evidence>
<dbReference type="PANTHER" id="PTHR33169:SF27">
    <property type="entry name" value="TRANSCRIPTIONAL REGULATOR PADR FAMILY PROTEIN"/>
    <property type="match status" value="1"/>
</dbReference>
<evidence type="ECO:0000313" key="3">
    <source>
        <dbReference type="Proteomes" id="UP000198953"/>
    </source>
</evidence>
<dbReference type="Proteomes" id="UP000198953">
    <property type="component" value="Unassembled WGS sequence"/>
</dbReference>
<reference evidence="2 3" key="1">
    <citation type="submission" date="2016-10" db="EMBL/GenBank/DDBJ databases">
        <authorList>
            <person name="de Groot N.N."/>
        </authorList>
    </citation>
    <scope>NUCLEOTIDE SEQUENCE [LARGE SCALE GENOMIC DNA]</scope>
    <source>
        <strain evidence="2 3">DSM 43357</strain>
    </source>
</reference>
<dbReference type="AlphaFoldDB" id="A0A1H7IPV2"/>
<sequence>MAQRSTLGLIVLGLLTEEPMHVYRMHKLIERYGKNRVVNVRRRASLYQTIDRLTRLGLVEVLQRQSTDSHPDRTVYAITDLGRETAERWLREMLRTTGGEFPEFAAAISVLVGLPPDIARKELETRAHALAAALAEVESTLKASREVPPLFLLEEGYRRAMLTAELDWVRGLVEDLRQGRLTWDEPWRRAIAAALEPPEEET</sequence>
<organism evidence="2 3">
    <name type="scientific">Nonomuraea pusilla</name>
    <dbReference type="NCBI Taxonomy" id="46177"/>
    <lineage>
        <taxon>Bacteria</taxon>
        <taxon>Bacillati</taxon>
        <taxon>Actinomycetota</taxon>
        <taxon>Actinomycetes</taxon>
        <taxon>Streptosporangiales</taxon>
        <taxon>Streptosporangiaceae</taxon>
        <taxon>Nonomuraea</taxon>
    </lineage>
</organism>
<feature type="domain" description="Transcription regulator PadR N-terminal" evidence="1">
    <location>
        <begin position="11"/>
        <end position="87"/>
    </location>
</feature>
<dbReference type="InterPro" id="IPR052509">
    <property type="entry name" value="Metal_resp_DNA-bind_regulator"/>
</dbReference>